<dbReference type="Proteomes" id="UP000186323">
    <property type="component" value="Chromosome I"/>
</dbReference>
<keyword evidence="2" id="KW-1185">Reference proteome</keyword>
<dbReference type="OrthoDB" id="5458390at2"/>
<reference evidence="2" key="1">
    <citation type="submission" date="2016-10" db="EMBL/GenBank/DDBJ databases">
        <authorList>
            <person name="Wegmann U."/>
        </authorList>
    </citation>
    <scope>NUCLEOTIDE SEQUENCE [LARGE SCALE GENOMIC DNA]</scope>
</reference>
<dbReference type="Gene3D" id="1.10.10.10">
    <property type="entry name" value="Winged helix-like DNA-binding domain superfamily/Winged helix DNA-binding domain"/>
    <property type="match status" value="1"/>
</dbReference>
<protein>
    <submittedName>
        <fullName evidence="1">Uncharacterized protein</fullName>
    </submittedName>
</protein>
<proteinExistence type="predicted"/>
<dbReference type="AlphaFoldDB" id="A0A1K1LFT3"/>
<sequence>MRPLNFAILKYLTTVDEACPEDIIEALKGTYGTFRALNKKDILSALMTAEVNGLVQESRFELDENGELRIYYRAHEEGAATINRYIPG</sequence>
<organism evidence="1 2">
    <name type="scientific">Desulfovibrio piger</name>
    <dbReference type="NCBI Taxonomy" id="901"/>
    <lineage>
        <taxon>Bacteria</taxon>
        <taxon>Pseudomonadati</taxon>
        <taxon>Thermodesulfobacteriota</taxon>
        <taxon>Desulfovibrionia</taxon>
        <taxon>Desulfovibrionales</taxon>
        <taxon>Desulfovibrionaceae</taxon>
        <taxon>Desulfovibrio</taxon>
    </lineage>
</organism>
<accession>A0A1K1LFT3</accession>
<dbReference type="SUPFAM" id="SSF46785">
    <property type="entry name" value="Winged helix' DNA-binding domain"/>
    <property type="match status" value="1"/>
</dbReference>
<dbReference type="KEGG" id="dpg:DESPIGER_1716"/>
<dbReference type="InterPro" id="IPR036388">
    <property type="entry name" value="WH-like_DNA-bd_sf"/>
</dbReference>
<gene>
    <name evidence="1" type="ORF">DESPIGER_1716</name>
</gene>
<dbReference type="RefSeq" id="WP_072335459.1">
    <property type="nucleotide sequence ID" value="NZ_CALJDE010000030.1"/>
</dbReference>
<name>A0A1K1LFT3_9BACT</name>
<evidence type="ECO:0000313" key="2">
    <source>
        <dbReference type="Proteomes" id="UP000186323"/>
    </source>
</evidence>
<dbReference type="EMBL" id="LT630450">
    <property type="protein sequence ID" value="SFV73552.1"/>
    <property type="molecule type" value="Genomic_DNA"/>
</dbReference>
<dbReference type="InterPro" id="IPR036390">
    <property type="entry name" value="WH_DNA-bd_sf"/>
</dbReference>
<evidence type="ECO:0000313" key="1">
    <source>
        <dbReference type="EMBL" id="SFV73552.1"/>
    </source>
</evidence>